<protein>
    <submittedName>
        <fullName evidence="1">Uncharacterized protein</fullName>
    </submittedName>
</protein>
<reference evidence="2" key="1">
    <citation type="journal article" date="2024" name="Proc. Natl. Acad. Sci. U.S.A.">
        <title>Extraordinary preservation of gene collinearity over three hundred million years revealed in homosporous lycophytes.</title>
        <authorList>
            <person name="Li C."/>
            <person name="Wickell D."/>
            <person name="Kuo L.Y."/>
            <person name="Chen X."/>
            <person name="Nie B."/>
            <person name="Liao X."/>
            <person name="Peng D."/>
            <person name="Ji J."/>
            <person name="Jenkins J."/>
            <person name="Williams M."/>
            <person name="Shu S."/>
            <person name="Plott C."/>
            <person name="Barry K."/>
            <person name="Rajasekar S."/>
            <person name="Grimwood J."/>
            <person name="Han X."/>
            <person name="Sun S."/>
            <person name="Hou Z."/>
            <person name="He W."/>
            <person name="Dai G."/>
            <person name="Sun C."/>
            <person name="Schmutz J."/>
            <person name="Leebens-Mack J.H."/>
            <person name="Li F.W."/>
            <person name="Wang L."/>
        </authorList>
    </citation>
    <scope>NUCLEOTIDE SEQUENCE [LARGE SCALE GENOMIC DNA]</scope>
    <source>
        <strain evidence="2">cv. PW_Plant_1</strain>
    </source>
</reference>
<accession>A0ACC2AJ41</accession>
<name>A0ACC2AJ41_DIPCM</name>
<gene>
    <name evidence="1" type="ORF">O6H91_21G028200</name>
</gene>
<keyword evidence="2" id="KW-1185">Reference proteome</keyword>
<dbReference type="Proteomes" id="UP001162992">
    <property type="component" value="Chromosome 21"/>
</dbReference>
<proteinExistence type="predicted"/>
<evidence type="ECO:0000313" key="2">
    <source>
        <dbReference type="Proteomes" id="UP001162992"/>
    </source>
</evidence>
<dbReference type="EMBL" id="CM055112">
    <property type="protein sequence ID" value="KAJ7517538.1"/>
    <property type="molecule type" value="Genomic_DNA"/>
</dbReference>
<sequence>MTTNWDVEKAAPKICRVECFVKRDRKNSVFYLYLETPPDLVQDKGQLLLAAKQFNNGDTKIRYIISRSADDFSEESPSYIGEVLQSNYVGTKFTVLTRQLPPSSTSVVLAEPSQREVDITPVSPENPPGLKTMPTETPPIGHNIVRLAHEFNFFCINVCGKEIFAPRVLKILQNAPAIRTTPAKGAKESTHMRKSSLNGLANDPLRQKLKEPVPVIDSDLEPKTARPLTKTPFPLKRVAQIVYQANFCGLCRCQRDFYGRRLPKQMECTLSSVPIAATDGEGSGPSSSVSTPKAPKSVRFRDDIASIGAVASPVDNNISTLTDSSIIIRTKSPKWLEKEQNLCLIFQGRATIDSTKNFQLAIVATAQAIPEFDTEQVVLQFGKIGTNKFTVDYRYPLSAFLAFAVCLSTFDSKF</sequence>
<organism evidence="1 2">
    <name type="scientific">Diphasiastrum complanatum</name>
    <name type="common">Issler's clubmoss</name>
    <name type="synonym">Lycopodium complanatum</name>
    <dbReference type="NCBI Taxonomy" id="34168"/>
    <lineage>
        <taxon>Eukaryota</taxon>
        <taxon>Viridiplantae</taxon>
        <taxon>Streptophyta</taxon>
        <taxon>Embryophyta</taxon>
        <taxon>Tracheophyta</taxon>
        <taxon>Lycopodiopsida</taxon>
        <taxon>Lycopodiales</taxon>
        <taxon>Lycopodiaceae</taxon>
        <taxon>Lycopodioideae</taxon>
        <taxon>Diphasiastrum</taxon>
    </lineage>
</organism>
<comment type="caution">
    <text evidence="1">The sequence shown here is derived from an EMBL/GenBank/DDBJ whole genome shotgun (WGS) entry which is preliminary data.</text>
</comment>
<evidence type="ECO:0000313" key="1">
    <source>
        <dbReference type="EMBL" id="KAJ7517538.1"/>
    </source>
</evidence>